<evidence type="ECO:0000313" key="2">
    <source>
        <dbReference type="EMBL" id="SHH85058.1"/>
    </source>
</evidence>
<dbReference type="Proteomes" id="UP000184447">
    <property type="component" value="Unassembled WGS sequence"/>
</dbReference>
<keyword evidence="3" id="KW-1185">Reference proteome</keyword>
<dbReference type="InterPro" id="IPR021729">
    <property type="entry name" value="DUF3298"/>
</dbReference>
<dbReference type="EMBL" id="FQXM01000016">
    <property type="protein sequence ID" value="SHH85058.1"/>
    <property type="molecule type" value="Genomic_DNA"/>
</dbReference>
<dbReference type="Pfam" id="PF11738">
    <property type="entry name" value="DUF3298"/>
    <property type="match status" value="1"/>
</dbReference>
<dbReference type="InterPro" id="IPR037126">
    <property type="entry name" value="PdaC/RsiV-like_sf"/>
</dbReference>
<dbReference type="InterPro" id="IPR032774">
    <property type="entry name" value="WG_beta_rep"/>
</dbReference>
<name>A0A1M5WCA9_9CLOT</name>
<proteinExistence type="predicted"/>
<dbReference type="STRING" id="1121316.SAMN02745207_02814"/>
<protein>
    <submittedName>
        <fullName evidence="2">WG containing repeat-containing protein</fullName>
    </submittedName>
</protein>
<organism evidence="2 3">
    <name type="scientific">Clostridium grantii DSM 8605</name>
    <dbReference type="NCBI Taxonomy" id="1121316"/>
    <lineage>
        <taxon>Bacteria</taxon>
        <taxon>Bacillati</taxon>
        <taxon>Bacillota</taxon>
        <taxon>Clostridia</taxon>
        <taxon>Eubacteriales</taxon>
        <taxon>Clostridiaceae</taxon>
        <taxon>Clostridium</taxon>
    </lineage>
</organism>
<dbReference type="AlphaFoldDB" id="A0A1M5WCA9"/>
<dbReference type="PANTHER" id="PTHR37841:SF1">
    <property type="entry name" value="DUF3298 DOMAIN-CONTAINING PROTEIN"/>
    <property type="match status" value="1"/>
</dbReference>
<dbReference type="RefSeq" id="WP_073339056.1">
    <property type="nucleotide sequence ID" value="NZ_FQXM01000016.1"/>
</dbReference>
<sequence length="591" mass="67498">MSSKHGYKNNTHLKKFYPALRNNIYGSSYGYIDHSGKFIIKPKYERAEDFNELEIALVAENNLMGAINTKGEYVIKPIYDSISSFKGNRGVYVLDGSMGVMDEKGDTITSKKYDFISDYAEERAVIGTNDSTGTYFYGYIDEEGNEIIPPKFLQANNFIDGVALVKINEERYGLIDKNGNVINTYNYGIVSQYGDGVMVFANSFDGPYGYINQQGQEVIKPIYKAAQGFKGGVAVVSSEDAYNGPYGLIDLKGKYVYQPIYSKINYLGEERVALGLPIGDDKFISSSIYAIGDTTGKRFTDFKYLVVGDYNKELAYASDNQYTFFIDKSGNIKRRFPVVRGSGDLEVKDNIIFANIDYCQYYLTKEGTIIYKPNNTVRLSKKYSISKIKYRPNINYLIYNPKVNNVANKKVEKNINKKLIKMSYFKPLFEENVKEPYIVKPEDVLNYSYYGDFKVEFFKKNLLVLDLVGYYYPFGAAHGMPTKKTPSINLATGKFYTLGDLFMGGVNWVGELNKIIDNMIKTDPQYEYVYKDAFKGINEEQSFYIDEENLYIYFPPYEIGPYAAGFVTFKIPFEEIQGMINKRGEFYKSFN</sequence>
<feature type="domain" description="DUF3298" evidence="1">
    <location>
        <begin position="500"/>
        <end position="574"/>
    </location>
</feature>
<evidence type="ECO:0000259" key="1">
    <source>
        <dbReference type="Pfam" id="PF11738"/>
    </source>
</evidence>
<dbReference type="Pfam" id="PF14903">
    <property type="entry name" value="WG_beta_rep"/>
    <property type="match status" value="6"/>
</dbReference>
<dbReference type="PANTHER" id="PTHR37841">
    <property type="entry name" value="GLR2918 PROTEIN"/>
    <property type="match status" value="1"/>
</dbReference>
<gene>
    <name evidence="2" type="ORF">SAMN02745207_02814</name>
</gene>
<evidence type="ECO:0000313" key="3">
    <source>
        <dbReference type="Proteomes" id="UP000184447"/>
    </source>
</evidence>
<reference evidence="2 3" key="1">
    <citation type="submission" date="2016-11" db="EMBL/GenBank/DDBJ databases">
        <authorList>
            <person name="Jaros S."/>
            <person name="Januszkiewicz K."/>
            <person name="Wedrychowicz H."/>
        </authorList>
    </citation>
    <scope>NUCLEOTIDE SEQUENCE [LARGE SCALE GENOMIC DNA]</scope>
    <source>
        <strain evidence="2 3">DSM 8605</strain>
    </source>
</reference>
<accession>A0A1M5WCA9</accession>
<dbReference type="OrthoDB" id="210273at2"/>
<dbReference type="Gene3D" id="3.90.640.20">
    <property type="entry name" value="Heat-shock cognate protein, ATPase"/>
    <property type="match status" value="1"/>
</dbReference>
<dbReference type="Gene3D" id="3.30.565.40">
    <property type="entry name" value="Fervidobacterium nodosum Rt17-B1 like"/>
    <property type="match status" value="1"/>
</dbReference>